<evidence type="ECO:0000313" key="4">
    <source>
        <dbReference type="EMBL" id="CEO99449.1"/>
    </source>
</evidence>
<evidence type="ECO:0000259" key="3">
    <source>
        <dbReference type="PROSITE" id="PS50102"/>
    </source>
</evidence>
<dbReference type="SUPFAM" id="SSF54928">
    <property type="entry name" value="RNA-binding domain, RBD"/>
    <property type="match status" value="1"/>
</dbReference>
<keyword evidence="1" id="KW-0694">RNA-binding</keyword>
<reference evidence="4 5" key="1">
    <citation type="submission" date="2015-02" db="EMBL/GenBank/DDBJ databases">
        <authorList>
            <person name="Chooi Y.-H."/>
        </authorList>
    </citation>
    <scope>NUCLEOTIDE SEQUENCE [LARGE SCALE GENOMIC DNA]</scope>
    <source>
        <strain evidence="4">E3</strain>
    </source>
</reference>
<dbReference type="PROSITE" id="PS50102">
    <property type="entry name" value="RRM"/>
    <property type="match status" value="1"/>
</dbReference>
<dbReference type="InterPro" id="IPR012677">
    <property type="entry name" value="Nucleotide-bd_a/b_plait_sf"/>
</dbReference>
<organism evidence="4 5">
    <name type="scientific">Plasmodiophora brassicae</name>
    <name type="common">Clubroot disease agent</name>
    <dbReference type="NCBI Taxonomy" id="37360"/>
    <lineage>
        <taxon>Eukaryota</taxon>
        <taxon>Sar</taxon>
        <taxon>Rhizaria</taxon>
        <taxon>Endomyxa</taxon>
        <taxon>Phytomyxea</taxon>
        <taxon>Plasmodiophorida</taxon>
        <taxon>Plasmodiophoridae</taxon>
        <taxon>Plasmodiophora</taxon>
    </lineage>
</organism>
<dbReference type="PANTHER" id="PTHR48034">
    <property type="entry name" value="TRANSFORMER-2 SEX-DETERMINING PROTEIN-RELATED"/>
    <property type="match status" value="1"/>
</dbReference>
<dbReference type="OrthoDB" id="439808at2759"/>
<dbReference type="AlphaFoldDB" id="A0A0G4IWC2"/>
<evidence type="ECO:0000256" key="1">
    <source>
        <dbReference type="PROSITE-ProRule" id="PRU00176"/>
    </source>
</evidence>
<dbReference type="EMBL" id="CDSF01000090">
    <property type="protein sequence ID" value="CEO99449.1"/>
    <property type="molecule type" value="Genomic_DNA"/>
</dbReference>
<keyword evidence="5" id="KW-1185">Reference proteome</keyword>
<feature type="region of interest" description="Disordered" evidence="2">
    <location>
        <begin position="1"/>
        <end position="26"/>
    </location>
</feature>
<dbReference type="OMA" id="HYIDGRE"/>
<evidence type="ECO:0000313" key="5">
    <source>
        <dbReference type="Proteomes" id="UP000039324"/>
    </source>
</evidence>
<feature type="compositionally biased region" description="Basic residues" evidence="2">
    <location>
        <begin position="12"/>
        <end position="21"/>
    </location>
</feature>
<evidence type="ECO:0000256" key="2">
    <source>
        <dbReference type="SAM" id="MobiDB-lite"/>
    </source>
</evidence>
<proteinExistence type="predicted"/>
<dbReference type="SMART" id="SM00360">
    <property type="entry name" value="RRM"/>
    <property type="match status" value="1"/>
</dbReference>
<gene>
    <name evidence="4" type="ORF">PBRA_001355</name>
</gene>
<protein>
    <recommendedName>
        <fullName evidence="3">RRM domain-containing protein</fullName>
    </recommendedName>
</protein>
<dbReference type="Pfam" id="PF00076">
    <property type="entry name" value="RRM_1"/>
    <property type="match status" value="1"/>
</dbReference>
<name>A0A0G4IWC2_PLABS</name>
<sequence length="137" mass="15093">MGYASDREVRGRSRSPGRPRRKEQYSLHVRNLDLSTTSEELRDLFGKHGSIRDVYIPRDYYSKQPRGFAYLEFTSKTEADAAIDALNGYSLNGRDLFVEYARGEHVPASSFAFSIAIAASSPPGVAFAAPSSPVALS</sequence>
<dbReference type="Proteomes" id="UP000039324">
    <property type="component" value="Unassembled WGS sequence"/>
</dbReference>
<accession>A0A0G4IWC2</accession>
<dbReference type="InterPro" id="IPR000504">
    <property type="entry name" value="RRM_dom"/>
</dbReference>
<feature type="non-terminal residue" evidence="4">
    <location>
        <position position="137"/>
    </location>
</feature>
<feature type="compositionally biased region" description="Basic and acidic residues" evidence="2">
    <location>
        <begin position="1"/>
        <end position="11"/>
    </location>
</feature>
<dbReference type="InterPro" id="IPR050441">
    <property type="entry name" value="RBM"/>
</dbReference>
<dbReference type="STRING" id="37360.A0A0G4IWC2"/>
<dbReference type="InterPro" id="IPR035979">
    <property type="entry name" value="RBD_domain_sf"/>
</dbReference>
<feature type="domain" description="RRM" evidence="3">
    <location>
        <begin position="25"/>
        <end position="103"/>
    </location>
</feature>
<dbReference type="Gene3D" id="3.30.70.330">
    <property type="match status" value="1"/>
</dbReference>
<dbReference type="CDD" id="cd00590">
    <property type="entry name" value="RRM_SF"/>
    <property type="match status" value="1"/>
</dbReference>
<dbReference type="GO" id="GO:0003723">
    <property type="term" value="F:RNA binding"/>
    <property type="evidence" value="ECO:0007669"/>
    <property type="project" value="UniProtKB-UniRule"/>
</dbReference>